<evidence type="ECO:0000256" key="2">
    <source>
        <dbReference type="SAM" id="Phobius"/>
    </source>
</evidence>
<evidence type="ECO:0000256" key="1">
    <source>
        <dbReference type="SAM" id="MobiDB-lite"/>
    </source>
</evidence>
<accession>A0A4P9W0M5</accession>
<sequence>MSMESRVGILGVVGDVEEGPMAREPDPAVASPTASESTSTPPATHSTPASAAPPTDPLLETFGIHALLTRYRFAAKFAAVATASAWYALFCTADLVVVENSIGNTQVDLIVQRVGSYKDEAPVSKVFLRIGIVLLLTGISSRSVLHMEQYLYVRPVPSPGPQTWFWIFLFVVMGCCHFCLFTIVRMVRLNPTWL</sequence>
<protein>
    <submittedName>
        <fullName evidence="3">Uncharacterized protein</fullName>
    </submittedName>
</protein>
<feature type="transmembrane region" description="Helical" evidence="2">
    <location>
        <begin position="164"/>
        <end position="184"/>
    </location>
</feature>
<proteinExistence type="predicted"/>
<keyword evidence="2" id="KW-1133">Transmembrane helix</keyword>
<dbReference type="EMBL" id="ML000497">
    <property type="protein sequence ID" value="RKO84100.1"/>
    <property type="molecule type" value="Genomic_DNA"/>
</dbReference>
<dbReference type="Proteomes" id="UP000269721">
    <property type="component" value="Unassembled WGS sequence"/>
</dbReference>
<feature type="compositionally biased region" description="Low complexity" evidence="1">
    <location>
        <begin position="30"/>
        <end position="53"/>
    </location>
</feature>
<keyword evidence="2" id="KW-0812">Transmembrane</keyword>
<keyword evidence="2" id="KW-0472">Membrane</keyword>
<feature type="transmembrane region" description="Helical" evidence="2">
    <location>
        <begin position="126"/>
        <end position="144"/>
    </location>
</feature>
<dbReference type="AlphaFoldDB" id="A0A4P9W0M5"/>
<evidence type="ECO:0000313" key="4">
    <source>
        <dbReference type="Proteomes" id="UP000269721"/>
    </source>
</evidence>
<feature type="region of interest" description="Disordered" evidence="1">
    <location>
        <begin position="14"/>
        <end position="54"/>
    </location>
</feature>
<gene>
    <name evidence="3" type="ORF">BDK51DRAFT_49434</name>
</gene>
<evidence type="ECO:0000313" key="3">
    <source>
        <dbReference type="EMBL" id="RKO84100.1"/>
    </source>
</evidence>
<reference evidence="4" key="1">
    <citation type="journal article" date="2018" name="Nat. Microbiol.">
        <title>Leveraging single-cell genomics to expand the fungal tree of life.</title>
        <authorList>
            <person name="Ahrendt S.R."/>
            <person name="Quandt C.A."/>
            <person name="Ciobanu D."/>
            <person name="Clum A."/>
            <person name="Salamov A."/>
            <person name="Andreopoulos B."/>
            <person name="Cheng J.F."/>
            <person name="Woyke T."/>
            <person name="Pelin A."/>
            <person name="Henrissat B."/>
            <person name="Reynolds N.K."/>
            <person name="Benny G.L."/>
            <person name="Smith M.E."/>
            <person name="James T.Y."/>
            <person name="Grigoriev I.V."/>
        </authorList>
    </citation>
    <scope>NUCLEOTIDE SEQUENCE [LARGE SCALE GENOMIC DNA]</scope>
</reference>
<organism evidence="3 4">
    <name type="scientific">Blyttiomyces helicus</name>
    <dbReference type="NCBI Taxonomy" id="388810"/>
    <lineage>
        <taxon>Eukaryota</taxon>
        <taxon>Fungi</taxon>
        <taxon>Fungi incertae sedis</taxon>
        <taxon>Chytridiomycota</taxon>
        <taxon>Chytridiomycota incertae sedis</taxon>
        <taxon>Chytridiomycetes</taxon>
        <taxon>Chytridiomycetes incertae sedis</taxon>
        <taxon>Blyttiomyces</taxon>
    </lineage>
</organism>
<name>A0A4P9W0M5_9FUNG</name>
<keyword evidence="4" id="KW-1185">Reference proteome</keyword>